<reference evidence="4" key="1">
    <citation type="submission" date="2016-10" db="EMBL/GenBank/DDBJ databases">
        <authorList>
            <person name="Varghese N."/>
            <person name="Submissions S."/>
        </authorList>
    </citation>
    <scope>NUCLEOTIDE SEQUENCE [LARGE SCALE GENOMIC DNA]</scope>
    <source>
        <strain evidence="4">DSM 13078</strain>
    </source>
</reference>
<sequence length="298" mass="33254">MSFRDVFSAVSEHGPVASELEDVFELLAHELRLEILQRLWEAESDTLAFSDLFKRVDTRDSGKFSYHLDRLTPAFVRTVDSGYALTFAGRDVIGAVLSGRYTAADRLEAETIEAGSCLFCDEAVTIRYEDGHCILECEACESLIFRLPVPPVVLASHESPAVPRAINDHLRLRVQALNRGLCKLCRGRVEAMLTAASAREPVAHNPDLDVTFECRECGDVTHLNAGIVLIGHPVVVATLFDVGLDPRTTYIWELTPLLDPDAALLEEPPRLELGFEFEEDRLELVVDDRCNVVDYARR</sequence>
<dbReference type="Gene3D" id="1.10.10.10">
    <property type="entry name" value="Winged helix-like DNA-binding domain superfamily/Winged helix DNA-binding domain"/>
    <property type="match status" value="1"/>
</dbReference>
<evidence type="ECO:0000259" key="1">
    <source>
        <dbReference type="Pfam" id="PF24038"/>
    </source>
</evidence>
<dbReference type="SUPFAM" id="SSF46785">
    <property type="entry name" value="Winged helix' DNA-binding domain"/>
    <property type="match status" value="1"/>
</dbReference>
<dbReference type="RefSeq" id="WP_089788155.1">
    <property type="nucleotide sequence ID" value="NZ_FOKW01000005.1"/>
</dbReference>
<dbReference type="Pfam" id="PF24042">
    <property type="entry name" value="DUF7351"/>
    <property type="match status" value="1"/>
</dbReference>
<evidence type="ECO:0000313" key="3">
    <source>
        <dbReference type="EMBL" id="SFC18246.1"/>
    </source>
</evidence>
<feature type="domain" description="DUF7351" evidence="2">
    <location>
        <begin position="115"/>
        <end position="292"/>
    </location>
</feature>
<evidence type="ECO:0000313" key="4">
    <source>
        <dbReference type="Proteomes" id="UP000199161"/>
    </source>
</evidence>
<name>A0A1I1H3C0_NATHA</name>
<organism evidence="3 4">
    <name type="scientific">Natronobacterium haloterrestre</name>
    <name type="common">Halobiforma haloterrestris</name>
    <dbReference type="NCBI Taxonomy" id="148448"/>
    <lineage>
        <taxon>Archaea</taxon>
        <taxon>Methanobacteriati</taxon>
        <taxon>Methanobacteriota</taxon>
        <taxon>Stenosarchaea group</taxon>
        <taxon>Halobacteria</taxon>
        <taxon>Halobacteriales</taxon>
        <taxon>Natrialbaceae</taxon>
        <taxon>Natronobacterium</taxon>
    </lineage>
</organism>
<evidence type="ECO:0000259" key="2">
    <source>
        <dbReference type="Pfam" id="PF24042"/>
    </source>
</evidence>
<gene>
    <name evidence="3" type="ORF">SAMN05444422_105161</name>
</gene>
<accession>A0A1I1H3C0</accession>
<dbReference type="Proteomes" id="UP000199161">
    <property type="component" value="Unassembled WGS sequence"/>
</dbReference>
<dbReference type="AlphaFoldDB" id="A0A1I1H3C0"/>
<dbReference type="InterPro" id="IPR055771">
    <property type="entry name" value="DUF7347"/>
</dbReference>
<keyword evidence="4" id="KW-1185">Reference proteome</keyword>
<proteinExistence type="predicted"/>
<dbReference type="InterPro" id="IPR036388">
    <property type="entry name" value="WH-like_DNA-bd_sf"/>
</dbReference>
<dbReference type="Pfam" id="PF24038">
    <property type="entry name" value="DUF7347"/>
    <property type="match status" value="1"/>
</dbReference>
<dbReference type="InterPro" id="IPR036390">
    <property type="entry name" value="WH_DNA-bd_sf"/>
</dbReference>
<dbReference type="InterPro" id="IPR055775">
    <property type="entry name" value="DUF7351"/>
</dbReference>
<protein>
    <submittedName>
        <fullName evidence="3">Uncharacterized protein</fullName>
    </submittedName>
</protein>
<feature type="domain" description="DUF7347" evidence="1">
    <location>
        <begin position="21"/>
        <end position="96"/>
    </location>
</feature>
<dbReference type="EMBL" id="FOKW01000005">
    <property type="protein sequence ID" value="SFC18246.1"/>
    <property type="molecule type" value="Genomic_DNA"/>
</dbReference>
<dbReference type="OrthoDB" id="8482at2157"/>